<dbReference type="EMBL" id="CAJNDS010002295">
    <property type="protein sequence ID" value="CAE7416782.1"/>
    <property type="molecule type" value="Genomic_DNA"/>
</dbReference>
<organism evidence="2 3">
    <name type="scientific">Symbiodinium natans</name>
    <dbReference type="NCBI Taxonomy" id="878477"/>
    <lineage>
        <taxon>Eukaryota</taxon>
        <taxon>Sar</taxon>
        <taxon>Alveolata</taxon>
        <taxon>Dinophyceae</taxon>
        <taxon>Suessiales</taxon>
        <taxon>Symbiodiniaceae</taxon>
        <taxon>Symbiodinium</taxon>
    </lineage>
</organism>
<accession>A0A812R3L8</accession>
<feature type="region of interest" description="Disordered" evidence="1">
    <location>
        <begin position="56"/>
        <end position="142"/>
    </location>
</feature>
<dbReference type="InterPro" id="IPR016135">
    <property type="entry name" value="UBQ-conjugating_enzyme/RWD"/>
</dbReference>
<evidence type="ECO:0000313" key="2">
    <source>
        <dbReference type="EMBL" id="CAE7416782.1"/>
    </source>
</evidence>
<proteinExistence type="predicted"/>
<sequence>MPPKLTDDTALTFLEHNPKRAGTKAHERYQRYKAAKTVAEAIRLGALRSDITNDIKAGFCTSQPNDAQKRPLDSLGPQPKVKAARHEESSHRPPEPPAGQPEQILSKPAEPQPAQPVPSEPPTRAVPAGSSSASASSSDNRPLQQVDLSFADMSGKPIRFVKRTMGEAKRLLSPEGLAEAEKSGYRFCLKDKENLARWSVQLRDINPDGKLAADLKKHNLDASIDLELILPDGFPMEPPFVRVVYPQLKGGFVFERGGICFEPLTQKGWAPSMTLPNLAVAIKGILDYGDVRIGGVGDRATRTVAHYTEEGARKDHTAISAAHRGGDSNTYGKHYTS</sequence>
<gene>
    <name evidence="2" type="primary">ubc-25</name>
    <name evidence="2" type="ORF">SNAT2548_LOCUS22663</name>
</gene>
<comment type="caution">
    <text evidence="2">The sequence shown here is derived from an EMBL/GenBank/DDBJ whole genome shotgun (WGS) entry which is preliminary data.</text>
</comment>
<feature type="compositionally biased region" description="Basic and acidic residues" evidence="1">
    <location>
        <begin position="84"/>
        <end position="94"/>
    </location>
</feature>
<feature type="region of interest" description="Disordered" evidence="1">
    <location>
        <begin position="1"/>
        <end position="29"/>
    </location>
</feature>
<name>A0A812R3L8_9DINO</name>
<protein>
    <submittedName>
        <fullName evidence="2">Ubc-25 protein</fullName>
    </submittedName>
</protein>
<dbReference type="OrthoDB" id="109543at2759"/>
<evidence type="ECO:0000313" key="3">
    <source>
        <dbReference type="Proteomes" id="UP000604046"/>
    </source>
</evidence>
<dbReference type="Gene3D" id="3.10.110.10">
    <property type="entry name" value="Ubiquitin Conjugating Enzyme"/>
    <property type="match status" value="1"/>
</dbReference>
<feature type="compositionally biased region" description="Pro residues" evidence="1">
    <location>
        <begin position="110"/>
        <end position="121"/>
    </location>
</feature>
<evidence type="ECO:0000256" key="1">
    <source>
        <dbReference type="SAM" id="MobiDB-lite"/>
    </source>
</evidence>
<keyword evidence="3" id="KW-1185">Reference proteome</keyword>
<dbReference type="SUPFAM" id="SSF54495">
    <property type="entry name" value="UBC-like"/>
    <property type="match status" value="1"/>
</dbReference>
<dbReference type="CDD" id="cd23802">
    <property type="entry name" value="UBCc_UBE2Q"/>
    <property type="match status" value="1"/>
</dbReference>
<dbReference type="AlphaFoldDB" id="A0A812R3L8"/>
<reference evidence="2" key="1">
    <citation type="submission" date="2021-02" db="EMBL/GenBank/DDBJ databases">
        <authorList>
            <person name="Dougan E. K."/>
            <person name="Rhodes N."/>
            <person name="Thang M."/>
            <person name="Chan C."/>
        </authorList>
    </citation>
    <scope>NUCLEOTIDE SEQUENCE</scope>
</reference>
<dbReference type="Proteomes" id="UP000604046">
    <property type="component" value="Unassembled WGS sequence"/>
</dbReference>